<evidence type="ECO:0000256" key="2">
    <source>
        <dbReference type="ARBA" id="ARBA00022670"/>
    </source>
</evidence>
<reference evidence="8 9" key="1">
    <citation type="submission" date="2018-06" db="EMBL/GenBank/DDBJ databases">
        <title>Streptacidiphilus pinicola sp. nov., isolated from pine grove soil.</title>
        <authorList>
            <person name="Roh S.G."/>
            <person name="Park S."/>
            <person name="Kim M.-K."/>
            <person name="Yun B.-R."/>
            <person name="Park J."/>
            <person name="Kim M.J."/>
            <person name="Kim Y.S."/>
            <person name="Kim S.B."/>
        </authorList>
    </citation>
    <scope>NUCLEOTIDE SEQUENCE [LARGE SCALE GENOMIC DNA]</scope>
    <source>
        <strain evidence="8 9">MMS16-CNU450</strain>
    </source>
</reference>
<dbReference type="InterPro" id="IPR038765">
    <property type="entry name" value="Papain-like_cys_pep_sf"/>
</dbReference>
<keyword evidence="2" id="KW-0645">Protease</keyword>
<evidence type="ECO:0000256" key="4">
    <source>
        <dbReference type="ARBA" id="ARBA00022807"/>
    </source>
</evidence>
<keyword evidence="4" id="KW-0788">Thiol protease</keyword>
<gene>
    <name evidence="8" type="ORF">DN069_12050</name>
</gene>
<dbReference type="Gene3D" id="3.90.1720.10">
    <property type="entry name" value="endopeptidase domain like (from Nostoc punctiforme)"/>
    <property type="match status" value="1"/>
</dbReference>
<feature type="chain" id="PRO_5015969721" description="NlpC/P60 domain-containing protein" evidence="6">
    <location>
        <begin position="36"/>
        <end position="348"/>
    </location>
</feature>
<dbReference type="PANTHER" id="PTHR47359:SF3">
    <property type="entry name" value="NLP_P60 DOMAIN-CONTAINING PROTEIN-RELATED"/>
    <property type="match status" value="1"/>
</dbReference>
<keyword evidence="3" id="KW-0378">Hydrolase</keyword>
<evidence type="ECO:0000313" key="8">
    <source>
        <dbReference type="EMBL" id="RAG85384.1"/>
    </source>
</evidence>
<dbReference type="Proteomes" id="UP000248889">
    <property type="component" value="Unassembled WGS sequence"/>
</dbReference>
<feature type="signal peptide" evidence="6">
    <location>
        <begin position="1"/>
        <end position="35"/>
    </location>
</feature>
<feature type="domain" description="NlpC/P60" evidence="7">
    <location>
        <begin position="233"/>
        <end position="348"/>
    </location>
</feature>
<feature type="coiled-coil region" evidence="5">
    <location>
        <begin position="41"/>
        <end position="82"/>
    </location>
</feature>
<accession>A0A2X0IJT3</accession>
<dbReference type="Pfam" id="PF00877">
    <property type="entry name" value="NLPC_P60"/>
    <property type="match status" value="1"/>
</dbReference>
<keyword evidence="6" id="KW-0732">Signal</keyword>
<organism evidence="8 9">
    <name type="scientific">Streptacidiphilus pinicola</name>
    <dbReference type="NCBI Taxonomy" id="2219663"/>
    <lineage>
        <taxon>Bacteria</taxon>
        <taxon>Bacillati</taxon>
        <taxon>Actinomycetota</taxon>
        <taxon>Actinomycetes</taxon>
        <taxon>Kitasatosporales</taxon>
        <taxon>Streptomycetaceae</taxon>
        <taxon>Streptacidiphilus</taxon>
    </lineage>
</organism>
<dbReference type="InterPro" id="IPR051794">
    <property type="entry name" value="PG_Endopeptidase_C40"/>
</dbReference>
<keyword evidence="5" id="KW-0175">Coiled coil</keyword>
<comment type="caution">
    <text evidence="8">The sequence shown here is derived from an EMBL/GenBank/DDBJ whole genome shotgun (WGS) entry which is preliminary data.</text>
</comment>
<dbReference type="AlphaFoldDB" id="A0A2X0IJT3"/>
<evidence type="ECO:0000256" key="3">
    <source>
        <dbReference type="ARBA" id="ARBA00022801"/>
    </source>
</evidence>
<dbReference type="EMBL" id="QKYN01000042">
    <property type="protein sequence ID" value="RAG85384.1"/>
    <property type="molecule type" value="Genomic_DNA"/>
</dbReference>
<evidence type="ECO:0000256" key="6">
    <source>
        <dbReference type="SAM" id="SignalP"/>
    </source>
</evidence>
<dbReference type="GO" id="GO:0008234">
    <property type="term" value="F:cysteine-type peptidase activity"/>
    <property type="evidence" value="ECO:0007669"/>
    <property type="project" value="UniProtKB-KW"/>
</dbReference>
<evidence type="ECO:0000256" key="5">
    <source>
        <dbReference type="SAM" id="Coils"/>
    </source>
</evidence>
<dbReference type="SUPFAM" id="SSF54001">
    <property type="entry name" value="Cysteine proteinases"/>
    <property type="match status" value="1"/>
</dbReference>
<proteinExistence type="inferred from homology"/>
<dbReference type="InterPro" id="IPR000064">
    <property type="entry name" value="NLP_P60_dom"/>
</dbReference>
<evidence type="ECO:0000259" key="7">
    <source>
        <dbReference type="PROSITE" id="PS51935"/>
    </source>
</evidence>
<evidence type="ECO:0000256" key="1">
    <source>
        <dbReference type="ARBA" id="ARBA00007074"/>
    </source>
</evidence>
<dbReference type="OrthoDB" id="9815778at2"/>
<name>A0A2X0IJT3_9ACTN</name>
<keyword evidence="9" id="KW-1185">Reference proteome</keyword>
<dbReference type="PANTHER" id="PTHR47359">
    <property type="entry name" value="PEPTIDOGLYCAN DL-ENDOPEPTIDASE CWLO"/>
    <property type="match status" value="1"/>
</dbReference>
<dbReference type="GO" id="GO:0006508">
    <property type="term" value="P:proteolysis"/>
    <property type="evidence" value="ECO:0007669"/>
    <property type="project" value="UniProtKB-KW"/>
</dbReference>
<comment type="similarity">
    <text evidence="1">Belongs to the peptidase C40 family.</text>
</comment>
<dbReference type="PROSITE" id="PS51935">
    <property type="entry name" value="NLPC_P60"/>
    <property type="match status" value="1"/>
</dbReference>
<feature type="coiled-coil region" evidence="5">
    <location>
        <begin position="143"/>
        <end position="198"/>
    </location>
</feature>
<evidence type="ECO:0000313" key="9">
    <source>
        <dbReference type="Proteomes" id="UP000248889"/>
    </source>
</evidence>
<sequence length="348" mass="36349">MASHRRPKSPSRARMSVLTAAAATAVAVSAQSAQAAPKPTTAQLKAQLQQLNTEADQAVQKYDGSQEQLQQQQAKVGTLQDQIARSQAGVNTRLEQLGQIANQQYATGEVDPTVQLLLSATPDDYLTKASSLGQLTSNQASEIQQLQTEEQKLSGQKAQAEQTLQQIESTTKQLAAQKAEAQKKVQQTQALLDSMTAAERAAVTSGPASGSGSGSGGSGVTVGVNLGGSKAGDSAEATAFAAAQTKLGSPYVYGATGPDSFDCSGLTQWAYAQAGVSLGRTTYDQINDGTPVSSTADLQVGDLIFFNGDSHVGIYAGNGMVLHAPHTGTVVKYERMDWIGSIYAMRHI</sequence>
<dbReference type="Gene3D" id="6.10.250.3150">
    <property type="match status" value="1"/>
</dbReference>
<protein>
    <recommendedName>
        <fullName evidence="7">NlpC/P60 domain-containing protein</fullName>
    </recommendedName>
</protein>